<name>A0A921U1W2_SORBI</name>
<gene>
    <name evidence="1" type="ORF">BDA96_10G230600</name>
</gene>
<dbReference type="EMBL" id="CM027689">
    <property type="protein sequence ID" value="KAG0514870.1"/>
    <property type="molecule type" value="Genomic_DNA"/>
</dbReference>
<evidence type="ECO:0000313" key="2">
    <source>
        <dbReference type="Proteomes" id="UP000807115"/>
    </source>
</evidence>
<reference evidence="1" key="1">
    <citation type="journal article" date="2019" name="BMC Genomics">
        <title>A new reference genome for Sorghum bicolor reveals high levels of sequence similarity between sweet and grain genotypes: implications for the genetics of sugar metabolism.</title>
        <authorList>
            <person name="Cooper E.A."/>
            <person name="Brenton Z.W."/>
            <person name="Flinn B.S."/>
            <person name="Jenkins J."/>
            <person name="Shu S."/>
            <person name="Flowers D."/>
            <person name="Luo F."/>
            <person name="Wang Y."/>
            <person name="Xia P."/>
            <person name="Barry K."/>
            <person name="Daum C."/>
            <person name="Lipzen A."/>
            <person name="Yoshinaga Y."/>
            <person name="Schmutz J."/>
            <person name="Saski C."/>
            <person name="Vermerris W."/>
            <person name="Kresovich S."/>
        </authorList>
    </citation>
    <scope>NUCLEOTIDE SEQUENCE</scope>
</reference>
<dbReference type="AlphaFoldDB" id="A0A921U1W2"/>
<evidence type="ECO:0000313" key="1">
    <source>
        <dbReference type="EMBL" id="KAG0514870.1"/>
    </source>
</evidence>
<protein>
    <submittedName>
        <fullName evidence="1">Uncharacterized protein</fullName>
    </submittedName>
</protein>
<reference evidence="1" key="2">
    <citation type="submission" date="2020-10" db="EMBL/GenBank/DDBJ databases">
        <authorList>
            <person name="Cooper E.A."/>
            <person name="Brenton Z.W."/>
            <person name="Flinn B.S."/>
            <person name="Jenkins J."/>
            <person name="Shu S."/>
            <person name="Flowers D."/>
            <person name="Luo F."/>
            <person name="Wang Y."/>
            <person name="Xia P."/>
            <person name="Barry K."/>
            <person name="Daum C."/>
            <person name="Lipzen A."/>
            <person name="Yoshinaga Y."/>
            <person name="Schmutz J."/>
            <person name="Saski C."/>
            <person name="Vermerris W."/>
            <person name="Kresovich S."/>
        </authorList>
    </citation>
    <scope>NUCLEOTIDE SEQUENCE</scope>
</reference>
<organism evidence="1 2">
    <name type="scientific">Sorghum bicolor</name>
    <name type="common">Sorghum</name>
    <name type="synonym">Sorghum vulgare</name>
    <dbReference type="NCBI Taxonomy" id="4558"/>
    <lineage>
        <taxon>Eukaryota</taxon>
        <taxon>Viridiplantae</taxon>
        <taxon>Streptophyta</taxon>
        <taxon>Embryophyta</taxon>
        <taxon>Tracheophyta</taxon>
        <taxon>Spermatophyta</taxon>
        <taxon>Magnoliopsida</taxon>
        <taxon>Liliopsida</taxon>
        <taxon>Poales</taxon>
        <taxon>Poaceae</taxon>
        <taxon>PACMAD clade</taxon>
        <taxon>Panicoideae</taxon>
        <taxon>Andropogonodae</taxon>
        <taxon>Andropogoneae</taxon>
        <taxon>Sorghinae</taxon>
        <taxon>Sorghum</taxon>
    </lineage>
</organism>
<comment type="caution">
    <text evidence="1">The sequence shown here is derived from an EMBL/GenBank/DDBJ whole genome shotgun (WGS) entry which is preliminary data.</text>
</comment>
<accession>A0A921U1W2</accession>
<dbReference type="Proteomes" id="UP000807115">
    <property type="component" value="Chromosome 10"/>
</dbReference>
<proteinExistence type="predicted"/>
<sequence>MASTSTQIKRARYALTLGWCRMLNKTRRRIQFLPLPSSITAVPMMQKARRWASVVQASALQHTSTCECKANGVRASGLQRANAGKCMDNAASMHSVGGRRAQDQRLR</sequence>